<gene>
    <name evidence="2" type="ORF">E4P82_08860</name>
</gene>
<organism evidence="2 3">
    <name type="scientific">Candidatus Competibacter phosphatis</name>
    <dbReference type="NCBI Taxonomy" id="221280"/>
    <lineage>
        <taxon>Bacteria</taxon>
        <taxon>Pseudomonadati</taxon>
        <taxon>Pseudomonadota</taxon>
        <taxon>Gammaproteobacteria</taxon>
        <taxon>Candidatus Competibacteraceae</taxon>
        <taxon>Candidatus Competibacter</taxon>
    </lineage>
</organism>
<proteinExistence type="predicted"/>
<name>A0ABX1TN06_9GAMM</name>
<evidence type="ECO:0000313" key="2">
    <source>
        <dbReference type="EMBL" id="NMQ19290.1"/>
    </source>
</evidence>
<keyword evidence="3" id="KW-1185">Reference proteome</keyword>
<evidence type="ECO:0000256" key="1">
    <source>
        <dbReference type="SAM" id="MobiDB-lite"/>
    </source>
</evidence>
<dbReference type="InterPro" id="IPR018636">
    <property type="entry name" value="DUF2058"/>
</dbReference>
<dbReference type="EMBL" id="SPMZ01000023">
    <property type="protein sequence ID" value="NMQ19290.1"/>
    <property type="molecule type" value="Genomic_DNA"/>
</dbReference>
<reference evidence="2 3" key="1">
    <citation type="submission" date="2019-03" db="EMBL/GenBank/DDBJ databases">
        <title>Metabolic reconstructions from genomes of highly enriched 'Candidatus Accumulibacter' and 'Candidatus Competibacter' bioreactor populations.</title>
        <authorList>
            <person name="Annavajhala M.K."/>
            <person name="Welles L."/>
            <person name="Abbas B."/>
            <person name="Sorokin D."/>
            <person name="Park H."/>
            <person name="Van Loosdrecht M."/>
            <person name="Chandran K."/>
        </authorList>
    </citation>
    <scope>NUCLEOTIDE SEQUENCE [LARGE SCALE GENOMIC DNA]</scope>
    <source>
        <strain evidence="2 3">SBR_G</strain>
    </source>
</reference>
<protein>
    <submittedName>
        <fullName evidence="2">DUF2058 domain-containing protein</fullName>
    </submittedName>
</protein>
<dbReference type="Pfam" id="PF09831">
    <property type="entry name" value="DUF2058"/>
    <property type="match status" value="1"/>
</dbReference>
<sequence>MSLRDELLKAGLVPSEQAKKRDSDARRQEHQRKKNKTLGAEEAARREEARQRADAELARKREQDRRLNQRREAERQQREHAARARQLIDAHRLNEPSAEAIYNFQDGRFIRAVRVTPAQRKALATGRLAIVRGDRGEFDFPLIPRETADKLAQFTPERVLLLYPESEGDEAEDEWGD</sequence>
<feature type="compositionally biased region" description="Basic and acidic residues" evidence="1">
    <location>
        <begin position="42"/>
        <end position="90"/>
    </location>
</feature>
<feature type="compositionally biased region" description="Basic and acidic residues" evidence="1">
    <location>
        <begin position="17"/>
        <end position="28"/>
    </location>
</feature>
<comment type="caution">
    <text evidence="2">The sequence shown here is derived from an EMBL/GenBank/DDBJ whole genome shotgun (WGS) entry which is preliminary data.</text>
</comment>
<evidence type="ECO:0000313" key="3">
    <source>
        <dbReference type="Proteomes" id="UP000760480"/>
    </source>
</evidence>
<dbReference type="RefSeq" id="WP_169248549.1">
    <property type="nucleotide sequence ID" value="NZ_SPMZ01000023.1"/>
</dbReference>
<accession>A0ABX1TN06</accession>
<dbReference type="Proteomes" id="UP000760480">
    <property type="component" value="Unassembled WGS sequence"/>
</dbReference>
<feature type="region of interest" description="Disordered" evidence="1">
    <location>
        <begin position="1"/>
        <end position="90"/>
    </location>
</feature>